<feature type="transmembrane region" description="Helical" evidence="3">
    <location>
        <begin position="35"/>
        <end position="56"/>
    </location>
</feature>
<dbReference type="AlphaFoldDB" id="A0A2P5B9B3"/>
<dbReference type="GO" id="GO:0005886">
    <property type="term" value="C:plasma membrane"/>
    <property type="evidence" value="ECO:0007669"/>
    <property type="project" value="TreeGrafter"/>
</dbReference>
<dbReference type="Proteomes" id="UP000237000">
    <property type="component" value="Unassembled WGS sequence"/>
</dbReference>
<dbReference type="STRING" id="63057.A0A2P5B9B3"/>
<gene>
    <name evidence="4" type="ORF">TorRG33x02_328980</name>
</gene>
<dbReference type="InterPro" id="IPR044839">
    <property type="entry name" value="NDR1-like"/>
</dbReference>
<dbReference type="GO" id="GO:0009506">
    <property type="term" value="C:plasmodesma"/>
    <property type="evidence" value="ECO:0007669"/>
    <property type="project" value="TreeGrafter"/>
</dbReference>
<evidence type="ECO:0000313" key="5">
    <source>
        <dbReference type="Proteomes" id="UP000237000"/>
    </source>
</evidence>
<organism evidence="4 5">
    <name type="scientific">Trema orientale</name>
    <name type="common">Charcoal tree</name>
    <name type="synonym">Celtis orientalis</name>
    <dbReference type="NCBI Taxonomy" id="63057"/>
    <lineage>
        <taxon>Eukaryota</taxon>
        <taxon>Viridiplantae</taxon>
        <taxon>Streptophyta</taxon>
        <taxon>Embryophyta</taxon>
        <taxon>Tracheophyta</taxon>
        <taxon>Spermatophyta</taxon>
        <taxon>Magnoliopsida</taxon>
        <taxon>eudicotyledons</taxon>
        <taxon>Gunneridae</taxon>
        <taxon>Pentapetalae</taxon>
        <taxon>rosids</taxon>
        <taxon>fabids</taxon>
        <taxon>Rosales</taxon>
        <taxon>Cannabaceae</taxon>
        <taxon>Trema</taxon>
    </lineage>
</organism>
<comment type="subcellular location">
    <subcellularLocation>
        <location evidence="1">Membrane</location>
    </subcellularLocation>
</comment>
<accession>A0A2P5B9B3</accession>
<keyword evidence="3" id="KW-0812">Transmembrane</keyword>
<dbReference type="PANTHER" id="PTHR31415:SF178">
    <property type="entry name" value="PROTEIN, PUTATIVE-RELATED"/>
    <property type="match status" value="1"/>
</dbReference>
<dbReference type="EMBL" id="JXTC01000575">
    <property type="protein sequence ID" value="PON45364.1"/>
    <property type="molecule type" value="Genomic_DNA"/>
</dbReference>
<keyword evidence="3" id="KW-1133">Transmembrane helix</keyword>
<comment type="caution">
    <text evidence="4">The sequence shown here is derived from an EMBL/GenBank/DDBJ whole genome shotgun (WGS) entry which is preliminary data.</text>
</comment>
<evidence type="ECO:0000256" key="2">
    <source>
        <dbReference type="ARBA" id="ARBA00023136"/>
    </source>
</evidence>
<evidence type="ECO:0000313" key="4">
    <source>
        <dbReference type="EMBL" id="PON45364.1"/>
    </source>
</evidence>
<keyword evidence="2 3" id="KW-0472">Membrane</keyword>
<sequence length="240" mass="26364">MGAAEPLSGNEADGLSCFRGNDRLDEDINSKCCCVAFSIMVLVTATLIIVCMCFPYPRERDKPIIKHYGQAKFDVSNASLTQFNILSRGDDDGNNNVNNLIGILHYQGIINITATNPSNEAPYTILYDDVEARAYYKKLMFGTMALGSIYVEPNSTTTVIAIFMGKKSIVLGDEVSEIKDNNGTSGVYGIEVKLSVKSNNQWEPHASFLPKNQITCDLKVPLSLCGRDGGAFKRTPCYYN</sequence>
<reference evidence="5" key="1">
    <citation type="submission" date="2016-06" db="EMBL/GenBank/DDBJ databases">
        <title>Parallel loss of symbiosis genes in relatives of nitrogen-fixing non-legume Parasponia.</title>
        <authorList>
            <person name="Van Velzen R."/>
            <person name="Holmer R."/>
            <person name="Bu F."/>
            <person name="Rutten L."/>
            <person name="Van Zeijl A."/>
            <person name="Liu W."/>
            <person name="Santuari L."/>
            <person name="Cao Q."/>
            <person name="Sharma T."/>
            <person name="Shen D."/>
            <person name="Roswanjaya Y."/>
            <person name="Wardhani T."/>
            <person name="Kalhor M.S."/>
            <person name="Jansen J."/>
            <person name="Van den Hoogen J."/>
            <person name="Gungor B."/>
            <person name="Hartog M."/>
            <person name="Hontelez J."/>
            <person name="Verver J."/>
            <person name="Yang W.-C."/>
            <person name="Schijlen E."/>
            <person name="Repin R."/>
            <person name="Schilthuizen M."/>
            <person name="Schranz E."/>
            <person name="Heidstra R."/>
            <person name="Miyata K."/>
            <person name="Fedorova E."/>
            <person name="Kohlen W."/>
            <person name="Bisseling T."/>
            <person name="Smit S."/>
            <person name="Geurts R."/>
        </authorList>
    </citation>
    <scope>NUCLEOTIDE SEQUENCE [LARGE SCALE GENOMIC DNA]</scope>
    <source>
        <strain evidence="5">cv. RG33-2</strain>
    </source>
</reference>
<dbReference type="GO" id="GO:0098542">
    <property type="term" value="P:defense response to other organism"/>
    <property type="evidence" value="ECO:0007669"/>
    <property type="project" value="InterPro"/>
</dbReference>
<protein>
    <submittedName>
        <fullName evidence="4">Protein YLS</fullName>
    </submittedName>
</protein>
<name>A0A2P5B9B3_TREOI</name>
<evidence type="ECO:0000256" key="1">
    <source>
        <dbReference type="ARBA" id="ARBA00004370"/>
    </source>
</evidence>
<proteinExistence type="predicted"/>
<dbReference type="PANTHER" id="PTHR31415">
    <property type="entry name" value="OS05G0367900 PROTEIN"/>
    <property type="match status" value="1"/>
</dbReference>
<dbReference type="OrthoDB" id="1159001at2759"/>
<dbReference type="InParanoid" id="A0A2P5B9B3"/>
<keyword evidence="5" id="KW-1185">Reference proteome</keyword>
<evidence type="ECO:0000256" key="3">
    <source>
        <dbReference type="SAM" id="Phobius"/>
    </source>
</evidence>